<dbReference type="EMBL" id="WMEO01000022">
    <property type="protein sequence ID" value="MYL17422.1"/>
    <property type="molecule type" value="Genomic_DNA"/>
</dbReference>
<accession>A0A6B1I9B9</accession>
<keyword evidence="1 2" id="KW-0819">tRNA processing</keyword>
<sequence length="159" mass="17217">MKHLPKHLRPRWRYLAVGIESRAEASIRRRAFQRALWYSAGNLLGDAGSADADLTLLSFAHADGTGEAVVRVRHGHVDDARAAIACVSEVDDEPVGILVRGISGTVRACEERYMGRATPSSTQRDVAFEGAERPAVVRGDACDVRVESGRVGATTFDTE</sequence>
<comment type="catalytic activity">
    <reaction evidence="2">
        <text>Endonucleolytic cleavage of RNA, removing 5'-extranucleotides from tRNA precursor.</text>
        <dbReference type="EC" id="3.1.26.5"/>
    </reaction>
</comment>
<comment type="function">
    <text evidence="2">Part of ribonuclease P, a protein complex that generates mature tRNA molecules by cleaving their 5'-ends.</text>
</comment>
<dbReference type="Gene3D" id="3.30.70.3250">
    <property type="entry name" value="Ribonuclease P, Pop5 subunit"/>
    <property type="match status" value="1"/>
</dbReference>
<gene>
    <name evidence="2" type="primary">rnp2</name>
    <name evidence="4" type="ORF">GLW30_05420</name>
    <name evidence="3" type="ORF">GLW36_12315</name>
</gene>
<dbReference type="GO" id="GO:0030677">
    <property type="term" value="C:ribonuclease P complex"/>
    <property type="evidence" value="ECO:0007669"/>
    <property type="project" value="UniProtKB-UniRule"/>
</dbReference>
<dbReference type="AlphaFoldDB" id="A0A6B1I9B9"/>
<comment type="subunit">
    <text evidence="2">Consists of a catalytic RNA component and at least 4-5 protein subunits.</text>
</comment>
<comment type="subcellular location">
    <subcellularLocation>
        <location evidence="2">Cytoplasm</location>
    </subcellularLocation>
</comment>
<evidence type="ECO:0000313" key="3">
    <source>
        <dbReference type="EMBL" id="MYL17422.1"/>
    </source>
</evidence>
<dbReference type="RefSeq" id="WP_004595720.1">
    <property type="nucleotide sequence ID" value="NZ_WMEO01000022.1"/>
</dbReference>
<dbReference type="InterPro" id="IPR038085">
    <property type="entry name" value="Rnp2-like_sf"/>
</dbReference>
<evidence type="ECO:0000256" key="1">
    <source>
        <dbReference type="ARBA" id="ARBA00022694"/>
    </source>
</evidence>
<evidence type="ECO:0000313" key="5">
    <source>
        <dbReference type="Proteomes" id="UP000452321"/>
    </source>
</evidence>
<keyword evidence="2" id="KW-0378">Hydrolase</keyword>
<name>A0A6B1I9B9_9EURY</name>
<dbReference type="Proteomes" id="UP000452321">
    <property type="component" value="Unassembled WGS sequence"/>
</dbReference>
<dbReference type="EMBL" id="WMFC01000005">
    <property type="protein sequence ID" value="MYL67165.1"/>
    <property type="molecule type" value="Genomic_DNA"/>
</dbReference>
<dbReference type="HAMAP" id="MF_00755">
    <property type="entry name" value="RNase_P_2"/>
    <property type="match status" value="1"/>
</dbReference>
<dbReference type="PANTHER" id="PTHR15441">
    <property type="entry name" value="RIBONUCLEASE P PROTEIN SUBUNIT P14"/>
    <property type="match status" value="1"/>
</dbReference>
<evidence type="ECO:0000313" key="6">
    <source>
        <dbReference type="Proteomes" id="UP000460194"/>
    </source>
</evidence>
<keyword evidence="2" id="KW-0255">Endonuclease</keyword>
<protein>
    <recommendedName>
        <fullName evidence="2">Ribonuclease P protein component 2</fullName>
        <shortName evidence="2">RNase P component 2</shortName>
        <ecNumber evidence="2">3.1.26.5</ecNumber>
    </recommendedName>
    <alternativeName>
        <fullName evidence="2">Pop5</fullName>
    </alternativeName>
</protein>
<organism evidence="3 6">
    <name type="scientific">Halorubrum distributum</name>
    <dbReference type="NCBI Taxonomy" id="29283"/>
    <lineage>
        <taxon>Archaea</taxon>
        <taxon>Methanobacteriati</taxon>
        <taxon>Methanobacteriota</taxon>
        <taxon>Stenosarchaea group</taxon>
        <taxon>Halobacteria</taxon>
        <taxon>Halobacteriales</taxon>
        <taxon>Haloferacaceae</taxon>
        <taxon>Halorubrum</taxon>
        <taxon>Halorubrum distributum group</taxon>
    </lineage>
</organism>
<dbReference type="Pfam" id="PF01900">
    <property type="entry name" value="RNase_P_Rpp14"/>
    <property type="match status" value="1"/>
</dbReference>
<dbReference type="InterPro" id="IPR002759">
    <property type="entry name" value="Pop5/Rpp14/Rnp2-like"/>
</dbReference>
<dbReference type="GO" id="GO:0001682">
    <property type="term" value="P:tRNA 5'-leader removal"/>
    <property type="evidence" value="ECO:0007669"/>
    <property type="project" value="UniProtKB-UniRule"/>
</dbReference>
<evidence type="ECO:0000256" key="2">
    <source>
        <dbReference type="HAMAP-Rule" id="MF_00755"/>
    </source>
</evidence>
<dbReference type="EC" id="3.1.26.5" evidence="2"/>
<dbReference type="Proteomes" id="UP000460194">
    <property type="component" value="Unassembled WGS sequence"/>
</dbReference>
<keyword evidence="2" id="KW-0540">Nuclease</keyword>
<keyword evidence="2" id="KW-0963">Cytoplasm</keyword>
<comment type="similarity">
    <text evidence="2">Belongs to the eukaryotic/archaeal RNase P protein component 2 family.</text>
</comment>
<dbReference type="GO" id="GO:0005737">
    <property type="term" value="C:cytoplasm"/>
    <property type="evidence" value="ECO:0007669"/>
    <property type="project" value="UniProtKB-SubCell"/>
</dbReference>
<proteinExistence type="inferred from homology"/>
<dbReference type="PANTHER" id="PTHR15441:SF2">
    <property type="entry name" value="RIBONUCLEASE P_MRP PROTEIN SUBUNIT POP5"/>
    <property type="match status" value="1"/>
</dbReference>
<comment type="caution">
    <text evidence="3">The sequence shown here is derived from an EMBL/GenBank/DDBJ whole genome shotgun (WGS) entry which is preliminary data.</text>
</comment>
<dbReference type="SUPFAM" id="SSF160350">
    <property type="entry name" value="Rnp2-like"/>
    <property type="match status" value="1"/>
</dbReference>
<reference evidence="5 6" key="1">
    <citation type="submission" date="2019-11" db="EMBL/GenBank/DDBJ databases">
        <title>Genome sequences of 17 halophilic strains isolated from different environments.</title>
        <authorList>
            <person name="Furrow R.E."/>
        </authorList>
    </citation>
    <scope>NUCLEOTIDE SEQUENCE [LARGE SCALE GENOMIC DNA]</scope>
    <source>
        <strain evidence="4 5">22502_06_Cabo</strain>
        <strain evidence="3 6">22517_05_Cabo</strain>
    </source>
</reference>
<evidence type="ECO:0000313" key="4">
    <source>
        <dbReference type="EMBL" id="MYL67165.1"/>
    </source>
</evidence>
<dbReference type="GO" id="GO:0004526">
    <property type="term" value="F:ribonuclease P activity"/>
    <property type="evidence" value="ECO:0007669"/>
    <property type="project" value="UniProtKB-UniRule"/>
</dbReference>